<dbReference type="SMART" id="SM00448">
    <property type="entry name" value="REC"/>
    <property type="match status" value="1"/>
</dbReference>
<dbReference type="InterPro" id="IPR001789">
    <property type="entry name" value="Sig_transdc_resp-reg_receiver"/>
</dbReference>
<name>I0KE43_9BACT</name>
<feature type="domain" description="Response regulatory" evidence="2">
    <location>
        <begin position="9"/>
        <end position="126"/>
    </location>
</feature>
<dbReference type="InterPro" id="IPR052893">
    <property type="entry name" value="TCS_response_regulator"/>
</dbReference>
<dbReference type="Proteomes" id="UP000011058">
    <property type="component" value="Chromosome"/>
</dbReference>
<keyword evidence="1" id="KW-0597">Phosphoprotein</keyword>
<dbReference type="STRING" id="1166018.FAES_4397"/>
<proteinExistence type="predicted"/>
<dbReference type="KEGG" id="fae:FAES_4397"/>
<dbReference type="eggNOG" id="COG0784">
    <property type="taxonomic scope" value="Bacteria"/>
</dbReference>
<dbReference type="Pfam" id="PF00072">
    <property type="entry name" value="Response_reg"/>
    <property type="match status" value="1"/>
</dbReference>
<evidence type="ECO:0000313" key="3">
    <source>
        <dbReference type="EMBL" id="CCH02396.1"/>
    </source>
</evidence>
<evidence type="ECO:0000313" key="4">
    <source>
        <dbReference type="Proteomes" id="UP000011058"/>
    </source>
</evidence>
<organism evidence="3 4">
    <name type="scientific">Fibrella aestuarina BUZ 2</name>
    <dbReference type="NCBI Taxonomy" id="1166018"/>
    <lineage>
        <taxon>Bacteria</taxon>
        <taxon>Pseudomonadati</taxon>
        <taxon>Bacteroidota</taxon>
        <taxon>Cytophagia</taxon>
        <taxon>Cytophagales</taxon>
        <taxon>Spirosomataceae</taxon>
        <taxon>Fibrella</taxon>
    </lineage>
</organism>
<protein>
    <submittedName>
        <fullName evidence="3">Response regulator receiver domain-containing protein</fullName>
    </submittedName>
</protein>
<accession>I0KE43</accession>
<evidence type="ECO:0000256" key="1">
    <source>
        <dbReference type="PROSITE-ProRule" id="PRU00169"/>
    </source>
</evidence>
<dbReference type="HOGENOM" id="CLU_000445_69_17_10"/>
<keyword evidence="4" id="KW-1185">Reference proteome</keyword>
<dbReference type="SUPFAM" id="SSF52172">
    <property type="entry name" value="CheY-like"/>
    <property type="match status" value="1"/>
</dbReference>
<dbReference type="PANTHER" id="PTHR44520:SF2">
    <property type="entry name" value="RESPONSE REGULATOR RCP1"/>
    <property type="match status" value="1"/>
</dbReference>
<dbReference type="GO" id="GO:0000160">
    <property type="term" value="P:phosphorelay signal transduction system"/>
    <property type="evidence" value="ECO:0007669"/>
    <property type="project" value="InterPro"/>
</dbReference>
<feature type="modified residue" description="4-aspartylphosphate" evidence="1">
    <location>
        <position position="60"/>
    </location>
</feature>
<dbReference type="PROSITE" id="PS50110">
    <property type="entry name" value="RESPONSE_REGULATORY"/>
    <property type="match status" value="1"/>
</dbReference>
<dbReference type="Gene3D" id="3.40.50.2300">
    <property type="match status" value="1"/>
</dbReference>
<sequence>MDSKAMTPTIMLVDDSSICNLIMRKGLSQLPISADIHDFTDPVYAFSQLTVLQPTLIFLDLNMPELDGWGFLERMRETDQHHRVIILTSSTSAIDRARCNEFSNILSYQTKPVTRSFLDSLPQFLQPRP</sequence>
<dbReference type="AlphaFoldDB" id="I0KE43"/>
<dbReference type="InterPro" id="IPR011006">
    <property type="entry name" value="CheY-like_superfamily"/>
</dbReference>
<dbReference type="PANTHER" id="PTHR44520">
    <property type="entry name" value="RESPONSE REGULATOR RCP1-RELATED"/>
    <property type="match status" value="1"/>
</dbReference>
<evidence type="ECO:0000259" key="2">
    <source>
        <dbReference type="PROSITE" id="PS50110"/>
    </source>
</evidence>
<reference evidence="3 4" key="1">
    <citation type="journal article" date="2012" name="J. Bacteriol.">
        <title>Genome Sequence of Fibrella aestuarina BUZ 2T, a Filamentous Marine Bacterium.</title>
        <authorList>
            <person name="Filippini M."/>
            <person name="Qi W."/>
            <person name="Blom J."/>
            <person name="Goesmann A."/>
            <person name="Smits T.H."/>
            <person name="Bagheri H.C."/>
        </authorList>
    </citation>
    <scope>NUCLEOTIDE SEQUENCE [LARGE SCALE GENOMIC DNA]</scope>
    <source>
        <strain evidence="4">BUZ 2T</strain>
    </source>
</reference>
<gene>
    <name evidence="3" type="ORF">FAES_4397</name>
</gene>
<dbReference type="EMBL" id="HE796683">
    <property type="protein sequence ID" value="CCH02396.1"/>
    <property type="molecule type" value="Genomic_DNA"/>
</dbReference>